<gene>
    <name evidence="2" type="ORF">SAMN02745190_01664</name>
</gene>
<dbReference type="STRING" id="1123243.SAMN02745190_01664"/>
<evidence type="ECO:0000313" key="2">
    <source>
        <dbReference type="EMBL" id="SHF01929.1"/>
    </source>
</evidence>
<dbReference type="Pfam" id="PF13994">
    <property type="entry name" value="PgaD"/>
    <property type="match status" value="1"/>
</dbReference>
<dbReference type="Proteomes" id="UP000184404">
    <property type="component" value="Unassembled WGS sequence"/>
</dbReference>
<dbReference type="InterPro" id="IPR023829">
    <property type="entry name" value="PGA_PgaD"/>
</dbReference>
<keyword evidence="1" id="KW-0472">Membrane</keyword>
<keyword evidence="1" id="KW-0812">Transmembrane</keyword>
<accession>A0A1M4Y8F4</accession>
<feature type="transmembrane region" description="Helical" evidence="1">
    <location>
        <begin position="65"/>
        <end position="90"/>
    </location>
</feature>
<sequence>MENVIHQNKAHGLAKLVYDAKDRRSILVRALESLTAFILTAAMWIFLIHTLYIKLYVEANDSLEQIFFILFVSSIGAAVVLGGWQFYNWLRFHKKQRRKEFPPQSPAEVARIYGISEENMTRLQAAKESAAVVFRDGKYYYCIKGEAPIEIGMLGKE</sequence>
<reference evidence="2 3" key="1">
    <citation type="submission" date="2016-11" db="EMBL/GenBank/DDBJ databases">
        <authorList>
            <person name="Jaros S."/>
            <person name="Januszkiewicz K."/>
            <person name="Wedrychowicz H."/>
        </authorList>
    </citation>
    <scope>NUCLEOTIDE SEQUENCE [LARGE SCALE GENOMIC DNA]</scope>
    <source>
        <strain evidence="2 3">DSM 10502</strain>
    </source>
</reference>
<dbReference type="NCBIfam" id="TIGR03940">
    <property type="entry name" value="PGA_PgaD"/>
    <property type="match status" value="1"/>
</dbReference>
<dbReference type="AlphaFoldDB" id="A0A1M4Y8F4"/>
<feature type="transmembrane region" description="Helical" evidence="1">
    <location>
        <begin position="31"/>
        <end position="53"/>
    </location>
</feature>
<evidence type="ECO:0000313" key="3">
    <source>
        <dbReference type="Proteomes" id="UP000184404"/>
    </source>
</evidence>
<keyword evidence="3" id="KW-1185">Reference proteome</keyword>
<keyword evidence="1" id="KW-1133">Transmembrane helix</keyword>
<organism evidence="2 3">
    <name type="scientific">Schwartzia succinivorans DSM 10502</name>
    <dbReference type="NCBI Taxonomy" id="1123243"/>
    <lineage>
        <taxon>Bacteria</taxon>
        <taxon>Bacillati</taxon>
        <taxon>Bacillota</taxon>
        <taxon>Negativicutes</taxon>
        <taxon>Selenomonadales</taxon>
        <taxon>Selenomonadaceae</taxon>
        <taxon>Schwartzia</taxon>
    </lineage>
</organism>
<name>A0A1M4Y8F4_9FIRM</name>
<dbReference type="OrthoDB" id="5782986at2"/>
<dbReference type="RefSeq" id="WP_072935762.1">
    <property type="nucleotide sequence ID" value="NZ_FQUG01000006.1"/>
</dbReference>
<proteinExistence type="predicted"/>
<evidence type="ECO:0000256" key="1">
    <source>
        <dbReference type="SAM" id="Phobius"/>
    </source>
</evidence>
<dbReference type="GO" id="GO:0043709">
    <property type="term" value="P:cell adhesion involved in single-species biofilm formation"/>
    <property type="evidence" value="ECO:0007669"/>
    <property type="project" value="InterPro"/>
</dbReference>
<dbReference type="EMBL" id="FQUG01000006">
    <property type="protein sequence ID" value="SHF01929.1"/>
    <property type="molecule type" value="Genomic_DNA"/>
</dbReference>
<protein>
    <submittedName>
        <fullName evidence="2">Poly-beta-1,6-N-acetyl-D-glucosamine biosynthesis protein PgaD</fullName>
    </submittedName>
</protein>